<dbReference type="EMBL" id="JAFMYW010000009">
    <property type="protein sequence ID" value="MBO0951856.1"/>
    <property type="molecule type" value="Genomic_DNA"/>
</dbReference>
<dbReference type="RefSeq" id="WP_207331809.1">
    <property type="nucleotide sequence ID" value="NZ_JAFMYW010000009.1"/>
</dbReference>
<comment type="caution">
    <text evidence="1">The sequence shown here is derived from an EMBL/GenBank/DDBJ whole genome shotgun (WGS) entry which is preliminary data.</text>
</comment>
<protein>
    <submittedName>
        <fullName evidence="1">Uncharacterized protein</fullName>
    </submittedName>
</protein>
<reference evidence="1 2" key="1">
    <citation type="submission" date="2021-03" db="EMBL/GenBank/DDBJ databases">
        <title>Fibrella sp. HMF5405 genome sequencing and assembly.</title>
        <authorList>
            <person name="Kang H."/>
            <person name="Kim H."/>
            <person name="Bae S."/>
            <person name="Joh K."/>
        </authorList>
    </citation>
    <scope>NUCLEOTIDE SEQUENCE [LARGE SCALE GENOMIC DNA]</scope>
    <source>
        <strain evidence="1 2">HMF5405</strain>
    </source>
</reference>
<evidence type="ECO:0000313" key="1">
    <source>
        <dbReference type="EMBL" id="MBO0951856.1"/>
    </source>
</evidence>
<dbReference type="Proteomes" id="UP000664628">
    <property type="component" value="Unassembled WGS sequence"/>
</dbReference>
<organism evidence="1 2">
    <name type="scientific">Fibrella forsythiae</name>
    <dbReference type="NCBI Taxonomy" id="2817061"/>
    <lineage>
        <taxon>Bacteria</taxon>
        <taxon>Pseudomonadati</taxon>
        <taxon>Bacteroidota</taxon>
        <taxon>Cytophagia</taxon>
        <taxon>Cytophagales</taxon>
        <taxon>Spirosomataceae</taxon>
        <taxon>Fibrella</taxon>
    </lineage>
</organism>
<name>A0ABS3JR57_9BACT</name>
<sequence length="190" mass="21597">MIKTILFVVACIFCSNLRAQQRMILNINPSSDARASVELQIREHQVVQLVFNQSGTRAPEKSAFSWVQDSTRIVNVRRLGRYFQQFTFSDTINLKAEQALNLLKAFTEVYANRDNLSKLEDDRLMLDGMPSSLIIPVGPANQYTIAYRPPVLKQAQSVDRLVREIITALKMKSGSPATVNYCMVIDHYLK</sequence>
<proteinExistence type="predicted"/>
<evidence type="ECO:0000313" key="2">
    <source>
        <dbReference type="Proteomes" id="UP000664628"/>
    </source>
</evidence>
<keyword evidence="2" id="KW-1185">Reference proteome</keyword>
<accession>A0ABS3JR57</accession>
<gene>
    <name evidence="1" type="ORF">J2I46_24950</name>
</gene>